<comment type="caution">
    <text evidence="3">The sequence shown here is derived from an EMBL/GenBank/DDBJ whole genome shotgun (WGS) entry which is preliminary data.</text>
</comment>
<dbReference type="PIRSF" id="PIRSF002741">
    <property type="entry name" value="MppA"/>
    <property type="match status" value="1"/>
</dbReference>
<accession>A0A7W5VF20</accession>
<feature type="signal peptide" evidence="1">
    <location>
        <begin position="1"/>
        <end position="20"/>
    </location>
</feature>
<dbReference type="InterPro" id="IPR000914">
    <property type="entry name" value="SBP_5_dom"/>
</dbReference>
<dbReference type="GO" id="GO:0042597">
    <property type="term" value="C:periplasmic space"/>
    <property type="evidence" value="ECO:0007669"/>
    <property type="project" value="UniProtKB-ARBA"/>
</dbReference>
<organism evidence="3 4">
    <name type="scientific">Nonomuraea dietziae</name>
    <dbReference type="NCBI Taxonomy" id="65515"/>
    <lineage>
        <taxon>Bacteria</taxon>
        <taxon>Bacillati</taxon>
        <taxon>Actinomycetota</taxon>
        <taxon>Actinomycetes</taxon>
        <taxon>Streptosporangiales</taxon>
        <taxon>Streptosporangiaceae</taxon>
        <taxon>Nonomuraea</taxon>
    </lineage>
</organism>
<feature type="domain" description="Solute-binding protein family 5" evidence="2">
    <location>
        <begin position="87"/>
        <end position="464"/>
    </location>
</feature>
<dbReference type="PROSITE" id="PS51257">
    <property type="entry name" value="PROKAR_LIPOPROTEIN"/>
    <property type="match status" value="1"/>
</dbReference>
<dbReference type="PANTHER" id="PTHR30290">
    <property type="entry name" value="PERIPLASMIC BINDING COMPONENT OF ABC TRANSPORTER"/>
    <property type="match status" value="1"/>
</dbReference>
<proteinExistence type="predicted"/>
<dbReference type="GO" id="GO:0015833">
    <property type="term" value="P:peptide transport"/>
    <property type="evidence" value="ECO:0007669"/>
    <property type="project" value="TreeGrafter"/>
</dbReference>
<dbReference type="RefSeq" id="WP_183659487.1">
    <property type="nucleotide sequence ID" value="NZ_BAAAXX010000070.1"/>
</dbReference>
<dbReference type="CDD" id="cd08506">
    <property type="entry name" value="PBP2_clavulanate_OppA2"/>
    <property type="match status" value="1"/>
</dbReference>
<dbReference type="Gene3D" id="3.10.105.10">
    <property type="entry name" value="Dipeptide-binding Protein, Domain 3"/>
    <property type="match status" value="1"/>
</dbReference>
<sequence>MSGKRVLVALMIGLAGVASGCGQGGGTAAAPQGTAGAKAGVLHVLASIDLEHLDPARNYVTSSMDVGRLIYRTLTTNAAAPGPAGGEIVPDLATDLGTPTDGARTWTFTLKEGVKFEDGRPITSKDIKYGVERTFAPEFPEGPPYARMWLRGGDTYKGPLNGEGLKSIETPDDRTIVFRLNRPVADFGSAVSMPFFAPVPKDKEAGVAYDNRPFSSGPYKIEKFEPKKRIELVRNEHWDRSTDTVRKGLPDRIVIDLNLDPAVIDQRMIAGQGEDANAVQFEPIGAASVAQVLTNPALKERLVTGESINTRFLSLNTSRKPLDQVKVRQAIAYALDKEALRTVRGGPIAGDIATALLPPAIPGHRKEDPYPADVAKAKALLAEAGFASGIDLVLDAPATPGGKAQGEAIQASLGRAGIRVKINEISSSAFWSTVGNASQQHDLVIDGWTPDWTGASTYLPNVLDGRFIVKQGNQNRAHYDSTEVNKRFDEIAAMTDAAAAATAYGELATRIMRDAPVVPFLWDKSAFLTGGNVTGAYGHVAFVGRVDLATVGLKSAR</sequence>
<dbReference type="InterPro" id="IPR039424">
    <property type="entry name" value="SBP_5"/>
</dbReference>
<dbReference type="PANTHER" id="PTHR30290:SF83">
    <property type="entry name" value="ABC TRANSPORTER SUBSTRATE-BINDING PROTEIN"/>
    <property type="match status" value="1"/>
</dbReference>
<dbReference type="Proteomes" id="UP000579945">
    <property type="component" value="Unassembled WGS sequence"/>
</dbReference>
<dbReference type="GO" id="GO:1904680">
    <property type="term" value="F:peptide transmembrane transporter activity"/>
    <property type="evidence" value="ECO:0007669"/>
    <property type="project" value="TreeGrafter"/>
</dbReference>
<dbReference type="Gene3D" id="3.40.190.10">
    <property type="entry name" value="Periplasmic binding protein-like II"/>
    <property type="match status" value="1"/>
</dbReference>
<feature type="chain" id="PRO_5038514306" evidence="1">
    <location>
        <begin position="21"/>
        <end position="557"/>
    </location>
</feature>
<keyword evidence="1" id="KW-0732">Signal</keyword>
<evidence type="ECO:0000256" key="1">
    <source>
        <dbReference type="SAM" id="SignalP"/>
    </source>
</evidence>
<evidence type="ECO:0000259" key="2">
    <source>
        <dbReference type="Pfam" id="PF00496"/>
    </source>
</evidence>
<reference evidence="3 4" key="1">
    <citation type="submission" date="2020-08" db="EMBL/GenBank/DDBJ databases">
        <title>Sequencing the genomes of 1000 actinobacteria strains.</title>
        <authorList>
            <person name="Klenk H.-P."/>
        </authorList>
    </citation>
    <scope>NUCLEOTIDE SEQUENCE [LARGE SCALE GENOMIC DNA]</scope>
    <source>
        <strain evidence="3 4">DSM 44320</strain>
    </source>
</reference>
<dbReference type="InterPro" id="IPR030678">
    <property type="entry name" value="Peptide/Ni-bd"/>
</dbReference>
<dbReference type="EMBL" id="JACIBV010000001">
    <property type="protein sequence ID" value="MBB3732485.1"/>
    <property type="molecule type" value="Genomic_DNA"/>
</dbReference>
<protein>
    <submittedName>
        <fullName evidence="3">Peptide/nickel transport system substrate-binding protein</fullName>
    </submittedName>
</protein>
<evidence type="ECO:0000313" key="4">
    <source>
        <dbReference type="Proteomes" id="UP000579945"/>
    </source>
</evidence>
<dbReference type="GeneID" id="95394517"/>
<dbReference type="AlphaFoldDB" id="A0A7W5VF20"/>
<dbReference type="Pfam" id="PF00496">
    <property type="entry name" value="SBP_bac_5"/>
    <property type="match status" value="1"/>
</dbReference>
<evidence type="ECO:0000313" key="3">
    <source>
        <dbReference type="EMBL" id="MBB3732485.1"/>
    </source>
</evidence>
<name>A0A7W5VF20_9ACTN</name>
<gene>
    <name evidence="3" type="ORF">FHR33_008345</name>
</gene>
<keyword evidence="4" id="KW-1185">Reference proteome</keyword>
<dbReference type="GO" id="GO:0043190">
    <property type="term" value="C:ATP-binding cassette (ABC) transporter complex"/>
    <property type="evidence" value="ECO:0007669"/>
    <property type="project" value="InterPro"/>
</dbReference>
<dbReference type="SUPFAM" id="SSF53850">
    <property type="entry name" value="Periplasmic binding protein-like II"/>
    <property type="match status" value="1"/>
</dbReference>